<keyword evidence="2" id="KW-0238">DNA-binding</keyword>
<dbReference type="PROSITE" id="PS00041">
    <property type="entry name" value="HTH_ARAC_FAMILY_1"/>
    <property type="match status" value="1"/>
</dbReference>
<proteinExistence type="predicted"/>
<dbReference type="InterPro" id="IPR009057">
    <property type="entry name" value="Homeodomain-like_sf"/>
</dbReference>
<dbReference type="InterPro" id="IPR018060">
    <property type="entry name" value="HTH_AraC"/>
</dbReference>
<dbReference type="PANTHER" id="PTHR47893">
    <property type="entry name" value="REGULATORY PROTEIN PCHR"/>
    <property type="match status" value="1"/>
</dbReference>
<dbReference type="InterPro" id="IPR053142">
    <property type="entry name" value="PchR_regulatory_protein"/>
</dbReference>
<dbReference type="Gene3D" id="1.10.10.60">
    <property type="entry name" value="Homeodomain-like"/>
    <property type="match status" value="2"/>
</dbReference>
<dbReference type="PRINTS" id="PR00032">
    <property type="entry name" value="HTHARAC"/>
</dbReference>
<protein>
    <submittedName>
        <fullName evidence="5">AraC family transcriptional regulator</fullName>
    </submittedName>
</protein>
<reference evidence="5 6" key="1">
    <citation type="journal article" date="2015" name="Genome Announc.">
        <title>Complete Genome Sequence of Polypropylene Glycol- and Polyethylene Glycol-Degrading Sphingopyxis macrogoltabida Strain EY-1.</title>
        <authorList>
            <person name="Ohtsubo Y."/>
            <person name="Nagata Y."/>
            <person name="Numata M."/>
            <person name="Tsuchikane K."/>
            <person name="Hosoyama A."/>
            <person name="Yamazoe A."/>
            <person name="Tsuda M."/>
            <person name="Fujita N."/>
            <person name="Kawai F."/>
        </authorList>
    </citation>
    <scope>NUCLEOTIDE SEQUENCE [LARGE SCALE GENOMIC DNA]</scope>
    <source>
        <strain evidence="5 6">EY-1</strain>
    </source>
</reference>
<dbReference type="RefSeq" id="WP_234715549.1">
    <property type="nucleotide sequence ID" value="NZ_CP012700.1"/>
</dbReference>
<keyword evidence="3" id="KW-0804">Transcription</keyword>
<dbReference type="PANTHER" id="PTHR47893:SF1">
    <property type="entry name" value="REGULATORY PROTEIN PCHR"/>
    <property type="match status" value="1"/>
</dbReference>
<dbReference type="KEGG" id="smag:AN936_12405"/>
<accession>A0A0N7GSM6</accession>
<organism evidence="5 6">
    <name type="scientific">Sphingopyxis macrogoltabida</name>
    <name type="common">Sphingomonas macrogoltabidus</name>
    <dbReference type="NCBI Taxonomy" id="33050"/>
    <lineage>
        <taxon>Bacteria</taxon>
        <taxon>Pseudomonadati</taxon>
        <taxon>Pseudomonadota</taxon>
        <taxon>Alphaproteobacteria</taxon>
        <taxon>Sphingomonadales</taxon>
        <taxon>Sphingomonadaceae</taxon>
        <taxon>Sphingopyxis</taxon>
    </lineage>
</organism>
<dbReference type="SUPFAM" id="SSF46689">
    <property type="entry name" value="Homeodomain-like"/>
    <property type="match status" value="2"/>
</dbReference>
<feature type="domain" description="HTH araC/xylS-type" evidence="4">
    <location>
        <begin position="149"/>
        <end position="247"/>
    </location>
</feature>
<dbReference type="PROSITE" id="PS01124">
    <property type="entry name" value="HTH_ARAC_FAMILY_2"/>
    <property type="match status" value="1"/>
</dbReference>
<dbReference type="PATRIC" id="fig|33050.5.peg.2563"/>
<dbReference type="GO" id="GO:0043565">
    <property type="term" value="F:sequence-specific DNA binding"/>
    <property type="evidence" value="ECO:0007669"/>
    <property type="project" value="InterPro"/>
</dbReference>
<dbReference type="AlphaFoldDB" id="A0A0N7GSM6"/>
<dbReference type="Proteomes" id="UP000058074">
    <property type="component" value="Chromosome"/>
</dbReference>
<evidence type="ECO:0000259" key="4">
    <source>
        <dbReference type="PROSITE" id="PS01124"/>
    </source>
</evidence>
<evidence type="ECO:0000313" key="5">
    <source>
        <dbReference type="EMBL" id="ALH81139.1"/>
    </source>
</evidence>
<evidence type="ECO:0000256" key="3">
    <source>
        <dbReference type="ARBA" id="ARBA00023163"/>
    </source>
</evidence>
<gene>
    <name evidence="5" type="ORF">AN936_12405</name>
</gene>
<dbReference type="Pfam" id="PF12833">
    <property type="entry name" value="HTH_18"/>
    <property type="match status" value="1"/>
</dbReference>
<dbReference type="GO" id="GO:0003700">
    <property type="term" value="F:DNA-binding transcription factor activity"/>
    <property type="evidence" value="ECO:0007669"/>
    <property type="project" value="InterPro"/>
</dbReference>
<evidence type="ECO:0000313" key="6">
    <source>
        <dbReference type="Proteomes" id="UP000058074"/>
    </source>
</evidence>
<keyword evidence="1" id="KW-0805">Transcription regulation</keyword>
<sequence>MTTKHPIIVSHEMTTFVGPGACDRRLLPPDALLLGFHDIGEPAVSLLDFRDLDGAVDHHLLVFAVTRGACRRLFGDLPGEGARWYLPSDLRALGQSIVEPGSDDAAADTLRLARSIELLCQLFAALAEGRLIAIEGATSLAETDIARIAAARRMIDERWHEKLTLDDIARGCGINRDKLTRGFREIYQCTVAEALSERRLKQARRLLAASDLPVASIGYRCGYLNNASFTRAFSRRFGMAPTEMRRVGIAA</sequence>
<evidence type="ECO:0000256" key="2">
    <source>
        <dbReference type="ARBA" id="ARBA00023125"/>
    </source>
</evidence>
<evidence type="ECO:0000256" key="1">
    <source>
        <dbReference type="ARBA" id="ARBA00023015"/>
    </source>
</evidence>
<dbReference type="SMART" id="SM00342">
    <property type="entry name" value="HTH_ARAC"/>
    <property type="match status" value="1"/>
</dbReference>
<dbReference type="InterPro" id="IPR020449">
    <property type="entry name" value="Tscrpt_reg_AraC-type_HTH"/>
</dbReference>
<dbReference type="EMBL" id="CP012700">
    <property type="protein sequence ID" value="ALH81139.1"/>
    <property type="molecule type" value="Genomic_DNA"/>
</dbReference>
<dbReference type="InterPro" id="IPR018062">
    <property type="entry name" value="HTH_AraC-typ_CS"/>
</dbReference>
<name>A0A0N7GSM6_SPHMC</name>